<protein>
    <submittedName>
        <fullName evidence="2">HAD family hydrolase</fullName>
    </submittedName>
</protein>
<name>A0A1X2D6K4_9MYCO</name>
<keyword evidence="3" id="KW-1185">Reference proteome</keyword>
<reference evidence="2 3" key="1">
    <citation type="submission" date="2016-01" db="EMBL/GenBank/DDBJ databases">
        <title>The new phylogeny of the genus Mycobacterium.</title>
        <authorList>
            <person name="Tarcisio F."/>
            <person name="Conor M."/>
            <person name="Antonella G."/>
            <person name="Elisabetta G."/>
            <person name="Giulia F.S."/>
            <person name="Sara T."/>
            <person name="Anna F."/>
            <person name="Clotilde B."/>
            <person name="Roberto B."/>
            <person name="Veronica D.S."/>
            <person name="Fabio R."/>
            <person name="Monica P."/>
            <person name="Olivier J."/>
            <person name="Enrico T."/>
            <person name="Nicola S."/>
        </authorList>
    </citation>
    <scope>NUCLEOTIDE SEQUENCE [LARGE SCALE GENOMIC DNA]</scope>
    <source>
        <strain evidence="2 3">DSM 45176</strain>
    </source>
</reference>
<sequence length="342" mass="35613">MTGPIETKTIAQQYDCLLIDLDGTVFRGREPTNGAVQSLDDVQSRKLFVTNNASRSADEVAAHLRELGFTATGEDIVTSAQSAAHLLAAQLPVGSKVLIVGTDALANEISAVGLNPVRRYDDSPVAVVQGLSTTIGWPELAEAALAIRSGALWVAANVDPTLPTERGLLPGNGSLVAALRTATGAEPQVAGKPGPQLMTDAVSRGDFRAPLVVGDRLDTDIEGANAAGLPSLMVLTGVNTARDAVHAKPAQRPTYIGHDLRCLHEDGERLKVGPQPGWQVDIGSGSVTVSANADPVGDDLSIVRAVASAVWAAHSEGQPPRIEGGDDSAHDALARWSLMRTD</sequence>
<dbReference type="NCBIfam" id="TIGR01460">
    <property type="entry name" value="HAD-SF-IIA"/>
    <property type="match status" value="1"/>
</dbReference>
<keyword evidence="2" id="KW-0378">Hydrolase</keyword>
<evidence type="ECO:0000259" key="1">
    <source>
        <dbReference type="Pfam" id="PF18407"/>
    </source>
</evidence>
<dbReference type="InterPro" id="IPR006357">
    <property type="entry name" value="HAD-SF_hydro_IIA"/>
</dbReference>
<dbReference type="OrthoDB" id="3400930at2"/>
<dbReference type="InterPro" id="IPR023214">
    <property type="entry name" value="HAD_sf"/>
</dbReference>
<dbReference type="SUPFAM" id="SSF56784">
    <property type="entry name" value="HAD-like"/>
    <property type="match status" value="1"/>
</dbReference>
<dbReference type="PANTHER" id="PTHR19288:SF95">
    <property type="entry name" value="D-GLYCEROL 3-PHOSPHATE PHOSPHATASE"/>
    <property type="match status" value="1"/>
</dbReference>
<dbReference type="GeneID" id="93494659"/>
<evidence type="ECO:0000313" key="3">
    <source>
        <dbReference type="Proteomes" id="UP000193087"/>
    </source>
</evidence>
<dbReference type="GO" id="GO:0005737">
    <property type="term" value="C:cytoplasm"/>
    <property type="evidence" value="ECO:0007669"/>
    <property type="project" value="TreeGrafter"/>
</dbReference>
<gene>
    <name evidence="2" type="ORF">AWC22_14410</name>
</gene>
<dbReference type="Pfam" id="PF13242">
    <property type="entry name" value="Hydrolase_like"/>
    <property type="match status" value="1"/>
</dbReference>
<organism evidence="2 3">
    <name type="scientific">Mycobacterium riyadhense</name>
    <dbReference type="NCBI Taxonomy" id="486698"/>
    <lineage>
        <taxon>Bacteria</taxon>
        <taxon>Bacillati</taxon>
        <taxon>Actinomycetota</taxon>
        <taxon>Actinomycetes</taxon>
        <taxon>Mycobacteriales</taxon>
        <taxon>Mycobacteriaceae</taxon>
        <taxon>Mycobacterium</taxon>
    </lineage>
</organism>
<dbReference type="EMBL" id="LQPQ01000039">
    <property type="protein sequence ID" value="ORW83817.1"/>
    <property type="molecule type" value="Genomic_DNA"/>
</dbReference>
<dbReference type="Proteomes" id="UP000193087">
    <property type="component" value="Unassembled WGS sequence"/>
</dbReference>
<dbReference type="PANTHER" id="PTHR19288">
    <property type="entry name" value="4-NITROPHENYLPHOSPHATASE-RELATED"/>
    <property type="match status" value="1"/>
</dbReference>
<dbReference type="STRING" id="486698.AWC22_14410"/>
<dbReference type="InterPro" id="IPR041065">
    <property type="entry name" value="GNAT-like"/>
</dbReference>
<feature type="domain" description="GCN5-related N-acetyltransferase-like" evidence="1">
    <location>
        <begin position="275"/>
        <end position="338"/>
    </location>
</feature>
<dbReference type="Pfam" id="PF13344">
    <property type="entry name" value="Hydrolase_6"/>
    <property type="match status" value="1"/>
</dbReference>
<dbReference type="RefSeq" id="WP_085249699.1">
    <property type="nucleotide sequence ID" value="NZ_CAJMWI010000001.1"/>
</dbReference>
<dbReference type="Gene3D" id="3.30.300.290">
    <property type="match status" value="1"/>
</dbReference>
<dbReference type="AlphaFoldDB" id="A0A1X2D6K4"/>
<accession>A0A1X2D6K4</accession>
<dbReference type="Pfam" id="PF18407">
    <property type="entry name" value="GNAT_like"/>
    <property type="match status" value="1"/>
</dbReference>
<comment type="caution">
    <text evidence="2">The sequence shown here is derived from an EMBL/GenBank/DDBJ whole genome shotgun (WGS) entry which is preliminary data.</text>
</comment>
<dbReference type="Gene3D" id="3.40.50.1000">
    <property type="entry name" value="HAD superfamily/HAD-like"/>
    <property type="match status" value="2"/>
</dbReference>
<proteinExistence type="predicted"/>
<dbReference type="InterPro" id="IPR036412">
    <property type="entry name" value="HAD-like_sf"/>
</dbReference>
<evidence type="ECO:0000313" key="2">
    <source>
        <dbReference type="EMBL" id="ORW83817.1"/>
    </source>
</evidence>
<dbReference type="GO" id="GO:0016791">
    <property type="term" value="F:phosphatase activity"/>
    <property type="evidence" value="ECO:0007669"/>
    <property type="project" value="TreeGrafter"/>
</dbReference>